<organism evidence="2">
    <name type="scientific">Panicum hallii</name>
    <dbReference type="NCBI Taxonomy" id="206008"/>
    <lineage>
        <taxon>Eukaryota</taxon>
        <taxon>Viridiplantae</taxon>
        <taxon>Streptophyta</taxon>
        <taxon>Embryophyta</taxon>
        <taxon>Tracheophyta</taxon>
        <taxon>Spermatophyta</taxon>
        <taxon>Magnoliopsida</taxon>
        <taxon>Liliopsida</taxon>
        <taxon>Poales</taxon>
        <taxon>Poaceae</taxon>
        <taxon>PACMAD clade</taxon>
        <taxon>Panicoideae</taxon>
        <taxon>Panicodae</taxon>
        <taxon>Paniceae</taxon>
        <taxon>Panicinae</taxon>
        <taxon>Panicum</taxon>
        <taxon>Panicum sect. Panicum</taxon>
    </lineage>
</organism>
<name>A0A2T8KSJ9_9POAL</name>
<sequence length="197" mass="21192">MSTKIMGAVPKMNEEEPLLAAAALKGRKEQEEAAEKLLSAVRKYTIFLYVGFVFTTLAPRVAVKAAPAAVASTQRFLAAGYDLTVTVAFFATATLLLQALLARVLKPSTRARMTPLAAWPLAAVTWCCITSFFVNCLTFGDENVGGYGEWAAAAGASVANLDMSARTVRCYCVRSSQAARSYKWPCQWPCGAFACLL</sequence>
<evidence type="ECO:0000256" key="1">
    <source>
        <dbReference type="SAM" id="Phobius"/>
    </source>
</evidence>
<feature type="transmembrane region" description="Helical" evidence="1">
    <location>
        <begin position="83"/>
        <end position="104"/>
    </location>
</feature>
<keyword evidence="1" id="KW-0472">Membrane</keyword>
<gene>
    <name evidence="2" type="ORF">PAHAL_2G433400</name>
</gene>
<dbReference type="EMBL" id="CM008047">
    <property type="protein sequence ID" value="PVH65144.1"/>
    <property type="molecule type" value="Genomic_DNA"/>
</dbReference>
<reference evidence="2" key="1">
    <citation type="submission" date="2018-04" db="EMBL/GenBank/DDBJ databases">
        <title>WGS assembly of Panicum hallii.</title>
        <authorList>
            <person name="Lovell J."/>
            <person name="Jenkins J."/>
            <person name="Lowry D."/>
            <person name="Mamidi S."/>
            <person name="Sreedasyam A."/>
            <person name="Weng X."/>
            <person name="Barry K."/>
            <person name="Bonette J."/>
            <person name="Campitelli B."/>
            <person name="Daum C."/>
            <person name="Gordon S."/>
            <person name="Gould B."/>
            <person name="Lipzen A."/>
            <person name="Macqueen A."/>
            <person name="Palacio-Mejia J."/>
            <person name="Plott C."/>
            <person name="Shakirov E."/>
            <person name="Shu S."/>
            <person name="Yoshinaga Y."/>
            <person name="Zane M."/>
            <person name="Rokhsar D."/>
            <person name="Grimwood J."/>
            <person name="Schmutz J."/>
            <person name="Juenger T."/>
        </authorList>
    </citation>
    <scope>NUCLEOTIDE SEQUENCE [LARGE SCALE GENOMIC DNA]</scope>
    <source>
        <strain evidence="2">FIL2</strain>
    </source>
</reference>
<dbReference type="Gramene" id="PVH65144">
    <property type="protein sequence ID" value="PVH65144"/>
    <property type="gene ID" value="PAHAL_2G433400"/>
</dbReference>
<accession>A0A2T8KSJ9</accession>
<proteinExistence type="predicted"/>
<dbReference type="AlphaFoldDB" id="A0A2T8KSJ9"/>
<feature type="transmembrane region" description="Helical" evidence="1">
    <location>
        <begin position="46"/>
        <end position="63"/>
    </location>
</feature>
<keyword evidence="1" id="KW-0812">Transmembrane</keyword>
<protein>
    <submittedName>
        <fullName evidence="2">Uncharacterized protein</fullName>
    </submittedName>
</protein>
<dbReference type="Proteomes" id="UP000243499">
    <property type="component" value="Chromosome 2"/>
</dbReference>
<feature type="transmembrane region" description="Helical" evidence="1">
    <location>
        <begin position="116"/>
        <end position="134"/>
    </location>
</feature>
<keyword evidence="1" id="KW-1133">Transmembrane helix</keyword>
<evidence type="ECO:0000313" key="2">
    <source>
        <dbReference type="EMBL" id="PVH65144.1"/>
    </source>
</evidence>